<dbReference type="Proteomes" id="UP001054945">
    <property type="component" value="Unassembled WGS sequence"/>
</dbReference>
<gene>
    <name evidence="2" type="primary">DAG1</name>
    <name evidence="2" type="ORF">CEXT_22161</name>
</gene>
<dbReference type="GO" id="GO:0007411">
    <property type="term" value="P:axon guidance"/>
    <property type="evidence" value="ECO:0007669"/>
    <property type="project" value="TreeGrafter"/>
</dbReference>
<evidence type="ECO:0000259" key="1">
    <source>
        <dbReference type="PROSITE" id="PS51699"/>
    </source>
</evidence>
<evidence type="ECO:0000313" key="2">
    <source>
        <dbReference type="EMBL" id="GIY61166.1"/>
    </source>
</evidence>
<feature type="domain" description="Peptidase S72" evidence="1">
    <location>
        <begin position="65"/>
        <end position="174"/>
    </location>
</feature>
<dbReference type="GO" id="GO:0002009">
    <property type="term" value="P:morphogenesis of an epithelium"/>
    <property type="evidence" value="ECO:0007669"/>
    <property type="project" value="TreeGrafter"/>
</dbReference>
<dbReference type="EMBL" id="BPLR01013435">
    <property type="protein sequence ID" value="GIY61166.1"/>
    <property type="molecule type" value="Genomic_DNA"/>
</dbReference>
<dbReference type="GO" id="GO:0005509">
    <property type="term" value="F:calcium ion binding"/>
    <property type="evidence" value="ECO:0007669"/>
    <property type="project" value="InterPro"/>
</dbReference>
<dbReference type="PANTHER" id="PTHR21559:SF21">
    <property type="entry name" value="DYSTROGLYCAN 1"/>
    <property type="match status" value="1"/>
</dbReference>
<reference evidence="2 3" key="1">
    <citation type="submission" date="2021-06" db="EMBL/GenBank/DDBJ databases">
        <title>Caerostris extrusa draft genome.</title>
        <authorList>
            <person name="Kono N."/>
            <person name="Arakawa K."/>
        </authorList>
    </citation>
    <scope>NUCLEOTIDE SEQUENCE [LARGE SCALE GENOMIC DNA]</scope>
</reference>
<dbReference type="Gene3D" id="2.60.40.10">
    <property type="entry name" value="Immunoglobulins"/>
    <property type="match status" value="2"/>
</dbReference>
<dbReference type="GO" id="GO:0042383">
    <property type="term" value="C:sarcolemma"/>
    <property type="evidence" value="ECO:0007669"/>
    <property type="project" value="TreeGrafter"/>
</dbReference>
<dbReference type="InterPro" id="IPR008465">
    <property type="entry name" value="DAG1_C"/>
</dbReference>
<dbReference type="AlphaFoldDB" id="A0AAV4UTC4"/>
<name>A0AAV4UTC4_CAEEX</name>
<dbReference type="GO" id="GO:0016011">
    <property type="term" value="C:dystroglycan complex"/>
    <property type="evidence" value="ECO:0007669"/>
    <property type="project" value="TreeGrafter"/>
</dbReference>
<dbReference type="PROSITE" id="PS51699">
    <property type="entry name" value="SEA_DG"/>
    <property type="match status" value="2"/>
</dbReference>
<accession>A0AAV4UTC4</accession>
<dbReference type="InterPro" id="IPR030398">
    <property type="entry name" value="SEA_DG_dom"/>
</dbReference>
<dbReference type="Pfam" id="PF05454">
    <property type="entry name" value="DAG1"/>
    <property type="match status" value="2"/>
</dbReference>
<keyword evidence="3" id="KW-1185">Reference proteome</keyword>
<dbReference type="PANTHER" id="PTHR21559">
    <property type="entry name" value="DYSTROGLYCAN-RELATED"/>
    <property type="match status" value="1"/>
</dbReference>
<evidence type="ECO:0000313" key="3">
    <source>
        <dbReference type="Proteomes" id="UP001054945"/>
    </source>
</evidence>
<feature type="domain" description="Peptidase S72" evidence="1">
    <location>
        <begin position="229"/>
        <end position="317"/>
    </location>
</feature>
<proteinExistence type="predicted"/>
<dbReference type="SUPFAM" id="SSF49313">
    <property type="entry name" value="Cadherin-like"/>
    <property type="match status" value="2"/>
</dbReference>
<dbReference type="InterPro" id="IPR013783">
    <property type="entry name" value="Ig-like_fold"/>
</dbReference>
<sequence>MTAERTSLPSASWIQFDPESQVIYALPLSDNIGKHEFVLEAMDSEGASTFDRVELHVWQHPEADNFTHSFTMTVRYNKWQYPVGIDWQIEILTRLARLFKDPDNSKLSVLRVTLDPVKITWSNDTLGTGRCPLEDIKNIFEIFSTFDHHPTKEMKKIMSPEFRVQDIDNVQPPKSYWVQFDPRSQEIYGIATENEIGRHDFLLSAVDSDDQSIPDSFVIHVSRLPKRKKPPVEFSVELNYDFDEFLSDTDKKTLVASKIARLYGDPDPRHMMILNITRGSVVYAWSNKTLENDHCPKERLKNLLSALSTTMVLCQII</sequence>
<dbReference type="GO" id="GO:0021675">
    <property type="term" value="P:nerve development"/>
    <property type="evidence" value="ECO:0007669"/>
    <property type="project" value="TreeGrafter"/>
</dbReference>
<protein>
    <submittedName>
        <fullName evidence="2">Dystroglycan</fullName>
    </submittedName>
</protein>
<dbReference type="GO" id="GO:0043236">
    <property type="term" value="F:laminin binding"/>
    <property type="evidence" value="ECO:0007669"/>
    <property type="project" value="TreeGrafter"/>
</dbReference>
<comment type="caution">
    <text evidence="2">The sequence shown here is derived from an EMBL/GenBank/DDBJ whole genome shotgun (WGS) entry which is preliminary data.</text>
</comment>
<dbReference type="InterPro" id="IPR015919">
    <property type="entry name" value="Cadherin-like_sf"/>
</dbReference>
<organism evidence="2 3">
    <name type="scientific">Caerostris extrusa</name>
    <name type="common">Bark spider</name>
    <name type="synonym">Caerostris bankana</name>
    <dbReference type="NCBI Taxonomy" id="172846"/>
    <lineage>
        <taxon>Eukaryota</taxon>
        <taxon>Metazoa</taxon>
        <taxon>Ecdysozoa</taxon>
        <taxon>Arthropoda</taxon>
        <taxon>Chelicerata</taxon>
        <taxon>Arachnida</taxon>
        <taxon>Araneae</taxon>
        <taxon>Araneomorphae</taxon>
        <taxon>Entelegynae</taxon>
        <taxon>Araneoidea</taxon>
        <taxon>Araneidae</taxon>
        <taxon>Caerostris</taxon>
    </lineage>
</organism>